<protein>
    <recommendedName>
        <fullName evidence="3 7">UDP-N-acetylglucosamine transferase subunit ALG13</fullName>
        <ecNumber evidence="2 7">2.4.1.141</ecNumber>
    </recommendedName>
    <alternativeName>
        <fullName evidence="5 7">Asparagine-linked glycosylation protein 13</fullName>
    </alternativeName>
</protein>
<dbReference type="GO" id="GO:0043541">
    <property type="term" value="C:UDP-N-acetylglucosamine transferase complex"/>
    <property type="evidence" value="ECO:0007669"/>
    <property type="project" value="TreeGrafter"/>
</dbReference>
<evidence type="ECO:0000313" key="10">
    <source>
        <dbReference type="Proteomes" id="UP000799439"/>
    </source>
</evidence>
<dbReference type="Pfam" id="PF04101">
    <property type="entry name" value="Glyco_tran_28_C"/>
    <property type="match status" value="1"/>
</dbReference>
<reference evidence="9" key="1">
    <citation type="journal article" date="2020" name="Stud. Mycol.">
        <title>101 Dothideomycetes genomes: a test case for predicting lifestyles and emergence of pathogens.</title>
        <authorList>
            <person name="Haridas S."/>
            <person name="Albert R."/>
            <person name="Binder M."/>
            <person name="Bloem J."/>
            <person name="Labutti K."/>
            <person name="Salamov A."/>
            <person name="Andreopoulos B."/>
            <person name="Baker S."/>
            <person name="Barry K."/>
            <person name="Bills G."/>
            <person name="Bluhm B."/>
            <person name="Cannon C."/>
            <person name="Castanera R."/>
            <person name="Culley D."/>
            <person name="Daum C."/>
            <person name="Ezra D."/>
            <person name="Gonzalez J."/>
            <person name="Henrissat B."/>
            <person name="Kuo A."/>
            <person name="Liang C."/>
            <person name="Lipzen A."/>
            <person name="Lutzoni F."/>
            <person name="Magnuson J."/>
            <person name="Mondo S."/>
            <person name="Nolan M."/>
            <person name="Ohm R."/>
            <person name="Pangilinan J."/>
            <person name="Park H.-J."/>
            <person name="Ramirez L."/>
            <person name="Alfaro M."/>
            <person name="Sun H."/>
            <person name="Tritt A."/>
            <person name="Yoshinaga Y."/>
            <person name="Zwiers L.-H."/>
            <person name="Turgeon B."/>
            <person name="Goodwin S."/>
            <person name="Spatafora J."/>
            <person name="Crous P."/>
            <person name="Grigoriev I."/>
        </authorList>
    </citation>
    <scope>NUCLEOTIDE SEQUENCE</scope>
    <source>
        <strain evidence="9">CBS 260.36</strain>
    </source>
</reference>
<sequence>MGSHQAPAEQRKRKTCFVTIGATTGFQTLMAAVMTPEFIMALAKHRYSHLILQHGADGHEQFKLAEETTGRIMSTFTDSNAAAAWNSINITGFGMDPAGLDSYFKLAKGLASKDDEEGLVISHAGSGTILAAMRMAMPLVVVPNELLLDNHQVELAEELASQGYVVHGRVNELPAAIDKTEKLRKQLHGWPPVNSGASARSGGGIQAVMDEEMGFLD</sequence>
<keyword evidence="7" id="KW-0808">Transferase</keyword>
<evidence type="ECO:0000256" key="6">
    <source>
        <dbReference type="ARBA" id="ARBA00048184"/>
    </source>
</evidence>
<gene>
    <name evidence="7" type="primary">ALG13</name>
    <name evidence="9" type="ORF">K461DRAFT_269702</name>
</gene>
<dbReference type="InterPro" id="IPR007235">
    <property type="entry name" value="Glyco_trans_28_C"/>
</dbReference>
<dbReference type="GO" id="GO:0006488">
    <property type="term" value="P:dolichol-linked oligosaccharide biosynthetic process"/>
    <property type="evidence" value="ECO:0007669"/>
    <property type="project" value="TreeGrafter"/>
</dbReference>
<evidence type="ECO:0000259" key="8">
    <source>
        <dbReference type="Pfam" id="PF04101"/>
    </source>
</evidence>
<dbReference type="GO" id="GO:0004577">
    <property type="term" value="F:N-acetylglucosaminyldiphosphodolichol N-acetylglucosaminyltransferase activity"/>
    <property type="evidence" value="ECO:0007669"/>
    <property type="project" value="UniProtKB-EC"/>
</dbReference>
<evidence type="ECO:0000256" key="5">
    <source>
        <dbReference type="ARBA" id="ARBA00032061"/>
    </source>
</evidence>
<dbReference type="EMBL" id="ML996088">
    <property type="protein sequence ID" value="KAF2151476.1"/>
    <property type="molecule type" value="Genomic_DNA"/>
</dbReference>
<comment type="subcellular location">
    <subcellularLocation>
        <location evidence="7">Endoplasmic reticulum</location>
    </subcellularLocation>
</comment>
<dbReference type="PANTHER" id="PTHR47043:SF1">
    <property type="entry name" value="UDP-N-ACETYLGLUCOSAMINE TRANSFERASE SUBUNIT ALG13"/>
    <property type="match status" value="1"/>
</dbReference>
<keyword evidence="10" id="KW-1185">Reference proteome</keyword>
<dbReference type="Gene3D" id="3.40.50.2000">
    <property type="entry name" value="Glycogen Phosphorylase B"/>
    <property type="match status" value="1"/>
</dbReference>
<comment type="subunit">
    <text evidence="1 7">Heterodimer with ALG14 to form a functional enzyme.</text>
</comment>
<dbReference type="EC" id="2.4.1.141" evidence="2 7"/>
<comment type="catalytic activity">
    <reaction evidence="6">
        <text>an N-acetyl-alpha-D-glucosaminyl-diphospho-di-trans,poly-cis-dolichol + UDP-N-acetyl-alpha-D-glucosamine = an N,N'-diacetylchitobiosyl-diphospho-di-trans,poly-cis-dolichol + UDP + H(+)</text>
        <dbReference type="Rhea" id="RHEA:23380"/>
        <dbReference type="Rhea" id="RHEA-COMP:19507"/>
        <dbReference type="Rhea" id="RHEA-COMP:19510"/>
        <dbReference type="ChEBI" id="CHEBI:15378"/>
        <dbReference type="ChEBI" id="CHEBI:57269"/>
        <dbReference type="ChEBI" id="CHEBI:57705"/>
        <dbReference type="ChEBI" id="CHEBI:58223"/>
        <dbReference type="ChEBI" id="CHEBI:58427"/>
        <dbReference type="EC" id="2.4.1.141"/>
    </reaction>
</comment>
<comment type="function">
    <text evidence="4 7">Involved in protein N-glycosylation. Essential for the second step of the dolichol-linked oligosaccharide pathway.</text>
</comment>
<evidence type="ECO:0000256" key="2">
    <source>
        <dbReference type="ARBA" id="ARBA00012614"/>
    </source>
</evidence>
<keyword evidence="7" id="KW-0328">Glycosyltransferase</keyword>
<evidence type="ECO:0000313" key="9">
    <source>
        <dbReference type="EMBL" id="KAF2151476.1"/>
    </source>
</evidence>
<dbReference type="SUPFAM" id="SSF53756">
    <property type="entry name" value="UDP-Glycosyltransferase/glycogen phosphorylase"/>
    <property type="match status" value="1"/>
</dbReference>
<evidence type="ECO:0000256" key="7">
    <source>
        <dbReference type="RuleBase" id="RU362128"/>
    </source>
</evidence>
<keyword evidence="7" id="KW-0256">Endoplasmic reticulum</keyword>
<feature type="domain" description="Glycosyl transferase family 28 C-terminal" evidence="8">
    <location>
        <begin position="119"/>
        <end position="179"/>
    </location>
</feature>
<dbReference type="PANTHER" id="PTHR47043">
    <property type="entry name" value="UDP-N-ACETYLGLUCOSAMINE TRANSFERASE SUBUNIT ALG13"/>
    <property type="match status" value="1"/>
</dbReference>
<comment type="similarity">
    <text evidence="7">Belongs to the glycosyltransferase 28 family.</text>
</comment>
<dbReference type="AlphaFoldDB" id="A0A9P4IZD5"/>
<accession>A0A9P4IZD5</accession>
<proteinExistence type="inferred from homology"/>
<evidence type="ECO:0000256" key="3">
    <source>
        <dbReference type="ARBA" id="ARBA00017468"/>
    </source>
</evidence>
<dbReference type="Proteomes" id="UP000799439">
    <property type="component" value="Unassembled WGS sequence"/>
</dbReference>
<comment type="caution">
    <text evidence="9">The sequence shown here is derived from an EMBL/GenBank/DDBJ whole genome shotgun (WGS) entry which is preliminary data.</text>
</comment>
<dbReference type="InterPro" id="IPR052474">
    <property type="entry name" value="UDP-GlcNAc_transferase"/>
</dbReference>
<name>A0A9P4IZD5_9PEZI</name>
<organism evidence="9 10">
    <name type="scientific">Myriangium duriaei CBS 260.36</name>
    <dbReference type="NCBI Taxonomy" id="1168546"/>
    <lineage>
        <taxon>Eukaryota</taxon>
        <taxon>Fungi</taxon>
        <taxon>Dikarya</taxon>
        <taxon>Ascomycota</taxon>
        <taxon>Pezizomycotina</taxon>
        <taxon>Dothideomycetes</taxon>
        <taxon>Dothideomycetidae</taxon>
        <taxon>Myriangiales</taxon>
        <taxon>Myriangiaceae</taxon>
        <taxon>Myriangium</taxon>
    </lineage>
</organism>
<evidence type="ECO:0000256" key="4">
    <source>
        <dbReference type="ARBA" id="ARBA00024804"/>
    </source>
</evidence>
<dbReference type="OrthoDB" id="20273at2759"/>
<evidence type="ECO:0000256" key="1">
    <source>
        <dbReference type="ARBA" id="ARBA00011198"/>
    </source>
</evidence>